<dbReference type="EC" id="1.1.1.3" evidence="5 14"/>
<dbReference type="FunFam" id="3.30.360.10:FF:000006">
    <property type="entry name" value="Bifunctional aspartokinase/homoserine dehydrogenase"/>
    <property type="match status" value="1"/>
</dbReference>
<proteinExistence type="inferred from homology"/>
<evidence type="ECO:0000256" key="8">
    <source>
        <dbReference type="ARBA" id="ARBA00022697"/>
    </source>
</evidence>
<evidence type="ECO:0000259" key="17">
    <source>
        <dbReference type="Pfam" id="PF00742"/>
    </source>
</evidence>
<evidence type="ECO:0000256" key="15">
    <source>
        <dbReference type="RuleBase" id="RU004171"/>
    </source>
</evidence>
<feature type="transmembrane region" description="Helical" evidence="16">
    <location>
        <begin position="104"/>
        <end position="125"/>
    </location>
</feature>
<dbReference type="InterPro" id="IPR001342">
    <property type="entry name" value="HDH_cat"/>
</dbReference>
<dbReference type="PANTHER" id="PTHR43070">
    <property type="match status" value="1"/>
</dbReference>
<evidence type="ECO:0000256" key="5">
    <source>
        <dbReference type="ARBA" id="ARBA00013213"/>
    </source>
</evidence>
<keyword evidence="16" id="KW-0812">Transmembrane</keyword>
<evidence type="ECO:0000259" key="18">
    <source>
        <dbReference type="Pfam" id="PF03447"/>
    </source>
</evidence>
<dbReference type="GO" id="GO:0009088">
    <property type="term" value="P:threonine biosynthetic process"/>
    <property type="evidence" value="ECO:0007669"/>
    <property type="project" value="UniProtKB-UniPathway"/>
</dbReference>
<evidence type="ECO:0000313" key="19">
    <source>
        <dbReference type="EMBL" id="SAM02463.1"/>
    </source>
</evidence>
<dbReference type="GO" id="GO:0009090">
    <property type="term" value="P:homoserine biosynthetic process"/>
    <property type="evidence" value="ECO:0007669"/>
    <property type="project" value="TreeGrafter"/>
</dbReference>
<evidence type="ECO:0000256" key="7">
    <source>
        <dbReference type="ARBA" id="ARBA00022605"/>
    </source>
</evidence>
<dbReference type="EMBL" id="LT553855">
    <property type="protein sequence ID" value="SAM02463.1"/>
    <property type="molecule type" value="Genomic_DNA"/>
</dbReference>
<dbReference type="Proteomes" id="UP000078561">
    <property type="component" value="Unassembled WGS sequence"/>
</dbReference>
<feature type="domain" description="Aspartate/homoserine dehydrogenase NAD-binding" evidence="18">
    <location>
        <begin position="115"/>
        <end position="235"/>
    </location>
</feature>
<evidence type="ECO:0000256" key="16">
    <source>
        <dbReference type="SAM" id="Phobius"/>
    </source>
</evidence>
<dbReference type="InterPro" id="IPR036065">
    <property type="entry name" value="BolA-like_sf"/>
</dbReference>
<evidence type="ECO:0000256" key="3">
    <source>
        <dbReference type="ARBA" id="ARBA00005062"/>
    </source>
</evidence>
<organism evidence="19">
    <name type="scientific">Absidia glauca</name>
    <name type="common">Pin mould</name>
    <dbReference type="NCBI Taxonomy" id="4829"/>
    <lineage>
        <taxon>Eukaryota</taxon>
        <taxon>Fungi</taxon>
        <taxon>Fungi incertae sedis</taxon>
        <taxon>Mucoromycota</taxon>
        <taxon>Mucoromycotina</taxon>
        <taxon>Mucoromycetes</taxon>
        <taxon>Mucorales</taxon>
        <taxon>Cunninghamellaceae</taxon>
        <taxon>Absidia</taxon>
    </lineage>
</organism>
<dbReference type="GO" id="GO:0004412">
    <property type="term" value="F:homoserine dehydrogenase activity"/>
    <property type="evidence" value="ECO:0007669"/>
    <property type="project" value="UniProtKB-EC"/>
</dbReference>
<protein>
    <recommendedName>
        <fullName evidence="6 14">Homoserine dehydrogenase</fullName>
        <ecNumber evidence="5 14">1.1.1.3</ecNumber>
    </recommendedName>
</protein>
<dbReference type="InterPro" id="IPR011147">
    <property type="entry name" value="Bifunc_Aspkin/hSer_DH"/>
</dbReference>
<evidence type="ECO:0000256" key="10">
    <source>
        <dbReference type="ARBA" id="ARBA00023002"/>
    </source>
</evidence>
<keyword evidence="16" id="KW-0472">Membrane</keyword>
<comment type="function">
    <text evidence="13">Catalyzes the conversion of L-aspartate-beta-semialdehyde (L-Asa) to L-homoserine (L-Hse), the third step in the biosynthesis of amino acids that derive from aspartate (the aspartate family of amino acids), including methioinine and threonine, the latter of which is a precursor to isoleucine; production of homoserine leads to a branch-point in the pathway as it can either be O-phosphorylated for processing to threonine, or O-acylated for processing to methionine.</text>
</comment>
<evidence type="ECO:0000256" key="14">
    <source>
        <dbReference type="RuleBase" id="RU000579"/>
    </source>
</evidence>
<reference evidence="19" key="1">
    <citation type="submission" date="2016-04" db="EMBL/GenBank/DDBJ databases">
        <authorList>
            <person name="Evans L.H."/>
            <person name="Alamgir A."/>
            <person name="Owens N."/>
            <person name="Weber N.D."/>
            <person name="Virtaneva K."/>
            <person name="Barbian K."/>
            <person name="Babar A."/>
            <person name="Rosenke K."/>
        </authorList>
    </citation>
    <scope>NUCLEOTIDE SEQUENCE [LARGE SCALE GENOMIC DNA]</scope>
    <source>
        <strain evidence="19">CBS 101.48</strain>
    </source>
</reference>
<keyword evidence="16" id="KW-1133">Transmembrane helix</keyword>
<dbReference type="SUPFAM" id="SSF82657">
    <property type="entry name" value="BolA-like"/>
    <property type="match status" value="1"/>
</dbReference>
<comment type="cofactor">
    <cofactor evidence="1">
        <name>a metal cation</name>
        <dbReference type="ChEBI" id="CHEBI:25213"/>
    </cofactor>
</comment>
<gene>
    <name evidence="19" type="primary">ABSGL_08256.1 scaffold 9741</name>
</gene>
<dbReference type="PANTHER" id="PTHR43070:SF5">
    <property type="entry name" value="HOMOSERINE DEHYDROGENASE"/>
    <property type="match status" value="1"/>
</dbReference>
<keyword evidence="9 14" id="KW-0521">NADP</keyword>
<keyword evidence="10 14" id="KW-0560">Oxidoreductase</keyword>
<keyword evidence="8 14" id="KW-0791">Threonine biosynthesis</keyword>
<dbReference type="Pfam" id="PF03447">
    <property type="entry name" value="NAD_binding_3"/>
    <property type="match status" value="1"/>
</dbReference>
<dbReference type="AlphaFoldDB" id="A0A163JWB4"/>
<dbReference type="Gene3D" id="3.30.360.10">
    <property type="entry name" value="Dihydrodipicolinate Reductase, domain 2"/>
    <property type="match status" value="1"/>
</dbReference>
<dbReference type="InParanoid" id="A0A163JWB4"/>
<evidence type="ECO:0000256" key="11">
    <source>
        <dbReference type="ARBA" id="ARBA00023167"/>
    </source>
</evidence>
<keyword evidence="11 14" id="KW-0486">Methionine biosynthesis</keyword>
<dbReference type="InterPro" id="IPR036291">
    <property type="entry name" value="NAD(P)-bd_dom_sf"/>
</dbReference>
<feature type="domain" description="Homoserine dehydrogenase catalytic" evidence="17">
    <location>
        <begin position="258"/>
        <end position="460"/>
    </location>
</feature>
<comment type="pathway">
    <text evidence="3 14">Amino-acid biosynthesis; L-methionine biosynthesis via de novo pathway; L-homoserine from L-aspartate: step 3/3.</text>
</comment>
<sequence>MAPNEKGPVQLSIEQKVTEDMEPSFLEVVNESHLHAHHAAMKGVTNKETHFKLTVVSEKFQGKTLMQRHRMIYGLLGDELQQGLHALTLKTKTQTSKLSFPFLYFYNMVNIGIVGVGLVGSELLVQLKATGAKRLNVVGMTTSKKMVVSNTSYTSLDLTQWKTDLQEQGVEANLGVFAKYLSDSPDHSIIVDCTASDAVAELYPSWLQLGLSVVTPNKKGFSGPLSLYRSIESLAGNLNGTGKAPFAYYESTVGAGLPVLNTLADLVRTGDKVEKIEGIFSGTLSFLFNNFSSLSGENKGTFSENVKVAKELGYTEPDPRDDLNGMDVARKVTICGRLAGVDLDLTTLPVENIVPGPLQSVASADEFMAKLPEFDDHFAKLNEEAKKENQVLRCVGLVDVKGGQSGVKLLRYPGSHPFASLQGSDNIIKFTTEYFPNGLIIQGAGAGSAVTSFGIFSDILKIQGRVE</sequence>
<keyword evidence="7 14" id="KW-0028">Amino-acid biosynthesis</keyword>
<evidence type="ECO:0000313" key="20">
    <source>
        <dbReference type="Proteomes" id="UP000078561"/>
    </source>
</evidence>
<dbReference type="UniPathway" id="UPA00050">
    <property type="reaction ID" value="UER00063"/>
</dbReference>
<dbReference type="InterPro" id="IPR005106">
    <property type="entry name" value="Asp/hSer_DH_NAD-bd"/>
</dbReference>
<dbReference type="OrthoDB" id="67851at2759"/>
<dbReference type="FunCoup" id="A0A163JWB4">
    <property type="interactions" value="198"/>
</dbReference>
<dbReference type="Pfam" id="PF00742">
    <property type="entry name" value="Homoserine_dh"/>
    <property type="match status" value="1"/>
</dbReference>
<dbReference type="PROSITE" id="PS01042">
    <property type="entry name" value="HOMOSER_DHGENASE"/>
    <property type="match status" value="1"/>
</dbReference>
<name>A0A163JWB4_ABSGL</name>
<dbReference type="Gene3D" id="3.40.50.720">
    <property type="entry name" value="NAD(P)-binding Rossmann-like Domain"/>
    <property type="match status" value="1"/>
</dbReference>
<evidence type="ECO:0000256" key="12">
    <source>
        <dbReference type="ARBA" id="ARBA00048841"/>
    </source>
</evidence>
<dbReference type="GO" id="GO:0009086">
    <property type="term" value="P:methionine biosynthetic process"/>
    <property type="evidence" value="ECO:0007669"/>
    <property type="project" value="UniProtKB-KW"/>
</dbReference>
<dbReference type="OMA" id="PMVFHES"/>
<dbReference type="GO" id="GO:0050661">
    <property type="term" value="F:NADP binding"/>
    <property type="evidence" value="ECO:0007669"/>
    <property type="project" value="InterPro"/>
</dbReference>
<comment type="similarity">
    <text evidence="4 15">Belongs to the homoserine dehydrogenase family.</text>
</comment>
<evidence type="ECO:0000256" key="6">
    <source>
        <dbReference type="ARBA" id="ARBA00013376"/>
    </source>
</evidence>
<keyword evidence="20" id="KW-1185">Reference proteome</keyword>
<dbReference type="InterPro" id="IPR002634">
    <property type="entry name" value="BolA"/>
</dbReference>
<evidence type="ECO:0000256" key="13">
    <source>
        <dbReference type="ARBA" id="ARBA00059589"/>
    </source>
</evidence>
<dbReference type="STRING" id="4829.A0A163JWB4"/>
<dbReference type="InterPro" id="IPR019811">
    <property type="entry name" value="HDH_CS"/>
</dbReference>
<accession>A0A163JWB4</accession>
<dbReference type="Gene3D" id="3.30.300.90">
    <property type="entry name" value="BolA-like"/>
    <property type="match status" value="1"/>
</dbReference>
<dbReference type="SUPFAM" id="SSF51735">
    <property type="entry name" value="NAD(P)-binding Rossmann-fold domains"/>
    <property type="match status" value="1"/>
</dbReference>
<evidence type="ECO:0000256" key="9">
    <source>
        <dbReference type="ARBA" id="ARBA00022857"/>
    </source>
</evidence>
<dbReference type="Pfam" id="PF01722">
    <property type="entry name" value="BolA"/>
    <property type="match status" value="1"/>
</dbReference>
<dbReference type="UniPathway" id="UPA00051">
    <property type="reaction ID" value="UER00465"/>
</dbReference>
<evidence type="ECO:0000256" key="4">
    <source>
        <dbReference type="ARBA" id="ARBA00006753"/>
    </source>
</evidence>
<evidence type="ECO:0000256" key="2">
    <source>
        <dbReference type="ARBA" id="ARBA00005056"/>
    </source>
</evidence>
<comment type="pathway">
    <text evidence="2 14">Amino-acid biosynthesis; L-threonine biosynthesis; L-threonine from L-aspartate: step 3/5.</text>
</comment>
<comment type="catalytic activity">
    <reaction evidence="12">
        <text>L-homoserine + NADP(+) = L-aspartate 4-semialdehyde + NADPH + H(+)</text>
        <dbReference type="Rhea" id="RHEA:15761"/>
        <dbReference type="ChEBI" id="CHEBI:15378"/>
        <dbReference type="ChEBI" id="CHEBI:57476"/>
        <dbReference type="ChEBI" id="CHEBI:57783"/>
        <dbReference type="ChEBI" id="CHEBI:58349"/>
        <dbReference type="ChEBI" id="CHEBI:537519"/>
        <dbReference type="EC" id="1.1.1.3"/>
    </reaction>
    <physiologicalReaction direction="right-to-left" evidence="12">
        <dbReference type="Rhea" id="RHEA:15763"/>
    </physiologicalReaction>
</comment>
<evidence type="ECO:0000256" key="1">
    <source>
        <dbReference type="ARBA" id="ARBA00001920"/>
    </source>
</evidence>
<dbReference type="SUPFAM" id="SSF55347">
    <property type="entry name" value="Glyceraldehyde-3-phosphate dehydrogenase-like, C-terminal domain"/>
    <property type="match status" value="1"/>
</dbReference>